<comment type="subcellular location">
    <subcellularLocation>
        <location evidence="2 11">Cytoplasm</location>
    </subcellularLocation>
</comment>
<reference evidence="14 15" key="1">
    <citation type="submission" date="2022-11" db="EMBL/GenBank/DDBJ databases">
        <title>Minimal conservation of predation-associated metabolite biosynthetic gene clusters underscores biosynthetic potential of Myxococcota including descriptions for ten novel species: Archangium lansinium sp. nov., Myxococcus landrumus sp. nov., Nannocystis bai.</title>
        <authorList>
            <person name="Ahearne A."/>
            <person name="Stevens C."/>
            <person name="Dowd S."/>
        </authorList>
    </citation>
    <scope>NUCLEOTIDE SEQUENCE [LARGE SCALE GENOMIC DNA]</scope>
    <source>
        <strain evidence="14 15">RJM3</strain>
    </source>
</reference>
<evidence type="ECO:0000313" key="15">
    <source>
        <dbReference type="Proteomes" id="UP001221411"/>
    </source>
</evidence>
<evidence type="ECO:0000256" key="11">
    <source>
        <dbReference type="PIRNR" id="PIRNR006431"/>
    </source>
</evidence>
<dbReference type="InterPro" id="IPR029058">
    <property type="entry name" value="AB_hydrolase_fold"/>
</dbReference>
<keyword evidence="6 11" id="KW-0031">Aminopeptidase</keyword>
<dbReference type="InterPro" id="IPR005944">
    <property type="entry name" value="Pro_iminopeptidase"/>
</dbReference>
<dbReference type="EC" id="3.4.11.5" evidence="4 11"/>
<evidence type="ECO:0000256" key="1">
    <source>
        <dbReference type="ARBA" id="ARBA00001585"/>
    </source>
</evidence>
<evidence type="ECO:0000256" key="8">
    <source>
        <dbReference type="ARBA" id="ARBA00022670"/>
    </source>
</evidence>
<dbReference type="Proteomes" id="UP001221411">
    <property type="component" value="Unassembled WGS sequence"/>
</dbReference>
<evidence type="ECO:0000256" key="6">
    <source>
        <dbReference type="ARBA" id="ARBA00022438"/>
    </source>
</evidence>
<dbReference type="GO" id="GO:0004177">
    <property type="term" value="F:aminopeptidase activity"/>
    <property type="evidence" value="ECO:0007669"/>
    <property type="project" value="UniProtKB-KW"/>
</dbReference>
<dbReference type="Pfam" id="PF00561">
    <property type="entry name" value="Abhydrolase_1"/>
    <property type="match status" value="1"/>
</dbReference>
<evidence type="ECO:0000256" key="7">
    <source>
        <dbReference type="ARBA" id="ARBA00022490"/>
    </source>
</evidence>
<dbReference type="SUPFAM" id="SSF53474">
    <property type="entry name" value="alpha/beta-Hydrolases"/>
    <property type="match status" value="1"/>
</dbReference>
<dbReference type="EMBL" id="JAQNDO010000001">
    <property type="protein sequence ID" value="MDC0749979.1"/>
    <property type="molecule type" value="Genomic_DNA"/>
</dbReference>
<evidence type="ECO:0000256" key="10">
    <source>
        <dbReference type="ARBA" id="ARBA00029605"/>
    </source>
</evidence>
<keyword evidence="7 11" id="KW-0963">Cytoplasm</keyword>
<comment type="catalytic activity">
    <reaction evidence="1 11 12">
        <text>Release of N-terminal proline from a peptide.</text>
        <dbReference type="EC" id="3.4.11.5"/>
    </reaction>
</comment>
<dbReference type="PIRSF" id="PIRSF006431">
    <property type="entry name" value="Pept_S33"/>
    <property type="match status" value="1"/>
</dbReference>
<keyword evidence="15" id="KW-1185">Reference proteome</keyword>
<feature type="domain" description="AB hydrolase-1" evidence="13">
    <location>
        <begin position="40"/>
        <end position="299"/>
    </location>
</feature>
<evidence type="ECO:0000256" key="9">
    <source>
        <dbReference type="ARBA" id="ARBA00022801"/>
    </source>
</evidence>
<accession>A0ABT5F8I5</accession>
<dbReference type="PRINTS" id="PR00793">
    <property type="entry name" value="PROAMNOPTASE"/>
</dbReference>
<dbReference type="NCBIfam" id="TIGR01249">
    <property type="entry name" value="pro_imino_pep_1"/>
    <property type="match status" value="1"/>
</dbReference>
<dbReference type="Gene3D" id="3.40.50.1820">
    <property type="entry name" value="alpha/beta hydrolase"/>
    <property type="match status" value="1"/>
</dbReference>
<evidence type="ECO:0000256" key="2">
    <source>
        <dbReference type="ARBA" id="ARBA00004496"/>
    </source>
</evidence>
<keyword evidence="8 11" id="KW-0645">Protease</keyword>
<name>A0ABT5F8I5_9BACT</name>
<comment type="similarity">
    <text evidence="3 11 12">Belongs to the peptidase S33 family.</text>
</comment>
<protein>
    <recommendedName>
        <fullName evidence="5 11">Proline iminopeptidase</fullName>
        <shortName evidence="11">PIP</shortName>
        <ecNumber evidence="4 11">3.4.11.5</ecNumber>
    </recommendedName>
    <alternativeName>
        <fullName evidence="10 11">Prolyl aminopeptidase</fullName>
    </alternativeName>
</protein>
<evidence type="ECO:0000256" key="4">
    <source>
        <dbReference type="ARBA" id="ARBA00012568"/>
    </source>
</evidence>
<dbReference type="PANTHER" id="PTHR43722:SF1">
    <property type="entry name" value="PROLINE IMINOPEPTIDASE"/>
    <property type="match status" value="1"/>
</dbReference>
<evidence type="ECO:0000256" key="3">
    <source>
        <dbReference type="ARBA" id="ARBA00010088"/>
    </source>
</evidence>
<evidence type="ECO:0000256" key="5">
    <source>
        <dbReference type="ARBA" id="ARBA00021843"/>
    </source>
</evidence>
<keyword evidence="9 11" id="KW-0378">Hydrolase</keyword>
<dbReference type="InterPro" id="IPR002410">
    <property type="entry name" value="Peptidase_S33"/>
</dbReference>
<gene>
    <name evidence="14" type="primary">pip</name>
    <name evidence="14" type="ORF">POL67_52120</name>
</gene>
<evidence type="ECO:0000256" key="12">
    <source>
        <dbReference type="RuleBase" id="RU003421"/>
    </source>
</evidence>
<comment type="caution">
    <text evidence="14">The sequence shown here is derived from an EMBL/GenBank/DDBJ whole genome shotgun (WGS) entry which is preliminary data.</text>
</comment>
<proteinExistence type="inferred from homology"/>
<dbReference type="PANTHER" id="PTHR43722">
    <property type="entry name" value="PROLINE IMINOPEPTIDASE"/>
    <property type="match status" value="1"/>
</dbReference>
<evidence type="ECO:0000259" key="13">
    <source>
        <dbReference type="Pfam" id="PF00561"/>
    </source>
</evidence>
<organism evidence="14 15">
    <name type="scientific">Polyangium mundeleinium</name>
    <dbReference type="NCBI Taxonomy" id="2995306"/>
    <lineage>
        <taxon>Bacteria</taxon>
        <taxon>Pseudomonadati</taxon>
        <taxon>Myxococcota</taxon>
        <taxon>Polyangia</taxon>
        <taxon>Polyangiales</taxon>
        <taxon>Polyangiaceae</taxon>
        <taxon>Polyangium</taxon>
    </lineage>
</organism>
<dbReference type="InterPro" id="IPR000073">
    <property type="entry name" value="AB_hydrolase_1"/>
</dbReference>
<dbReference type="RefSeq" id="WP_271930552.1">
    <property type="nucleotide sequence ID" value="NZ_JAQNDO010000001.1"/>
</dbReference>
<sequence length="327" mass="36557">MPDPYPPLEPYEAGMLDVGGGQSIYWEVSGNPDGKAAVALHGGPGAGSRPGRRRWFDPERYRLVQFDQRGCGRSTPHAGDFSTDLSTNTTHHLIADIERLREHLAIERWLVWGASWGVTLGLAYAERYPQRVSEMIFLSITLTRRADVQWFGRDVGRYFPEEWARFRAGVPEADRDGDLVVVYDRLLNHHPDPAIRLQAARDWVAWEDALLSLEEGYVTPNPCWADERYMVAFAHLVTHYFSHAAWLEEDGLLRNASRLTGTPGVLIHGRLDLAGPADVAWQLAQAWPGAELHFVAGGHTGDAEMNRLLLEATDRFASAPSARAPSR</sequence>
<evidence type="ECO:0000313" key="14">
    <source>
        <dbReference type="EMBL" id="MDC0749979.1"/>
    </source>
</evidence>